<organism evidence="2 3">
    <name type="scientific">Dillenia turbinata</name>
    <dbReference type="NCBI Taxonomy" id="194707"/>
    <lineage>
        <taxon>Eukaryota</taxon>
        <taxon>Viridiplantae</taxon>
        <taxon>Streptophyta</taxon>
        <taxon>Embryophyta</taxon>
        <taxon>Tracheophyta</taxon>
        <taxon>Spermatophyta</taxon>
        <taxon>Magnoliopsida</taxon>
        <taxon>eudicotyledons</taxon>
        <taxon>Gunneridae</taxon>
        <taxon>Pentapetalae</taxon>
        <taxon>Dilleniales</taxon>
        <taxon>Dilleniaceae</taxon>
        <taxon>Dillenia</taxon>
    </lineage>
</organism>
<keyword evidence="3" id="KW-1185">Reference proteome</keyword>
<dbReference type="AlphaFoldDB" id="A0AAN8WB99"/>
<evidence type="ECO:0000313" key="2">
    <source>
        <dbReference type="EMBL" id="KAK6945157.1"/>
    </source>
</evidence>
<feature type="domain" description="KIB1-4 beta-propeller" evidence="1">
    <location>
        <begin position="66"/>
        <end position="331"/>
    </location>
</feature>
<accession>A0AAN8WB99</accession>
<dbReference type="PANTHER" id="PTHR44259">
    <property type="entry name" value="OS07G0183000 PROTEIN-RELATED"/>
    <property type="match status" value="1"/>
</dbReference>
<protein>
    <recommendedName>
        <fullName evidence="1">KIB1-4 beta-propeller domain-containing protein</fullName>
    </recommendedName>
</protein>
<reference evidence="2 3" key="1">
    <citation type="submission" date="2023-12" db="EMBL/GenBank/DDBJ databases">
        <title>A high-quality genome assembly for Dillenia turbinata (Dilleniales).</title>
        <authorList>
            <person name="Chanderbali A."/>
        </authorList>
    </citation>
    <scope>NUCLEOTIDE SEQUENCE [LARGE SCALE GENOMIC DNA]</scope>
    <source>
        <strain evidence="2">LSX21</strain>
        <tissue evidence="2">Leaf</tissue>
    </source>
</reference>
<dbReference type="EMBL" id="JBAMMX010000003">
    <property type="protein sequence ID" value="KAK6945157.1"/>
    <property type="molecule type" value="Genomic_DNA"/>
</dbReference>
<dbReference type="Proteomes" id="UP001370490">
    <property type="component" value="Unassembled WGS sequence"/>
</dbReference>
<comment type="caution">
    <text evidence="2">The sequence shown here is derived from an EMBL/GenBank/DDBJ whole genome shotgun (WGS) entry which is preliminary data.</text>
</comment>
<sequence length="359" mass="40526">MADWSHLLPELLMEISKKIDRIQDFVNFGCVCKPWLWAASAAKFNAKRLPLLMLAEKEETHVREFYDISVGGQIHQVDLPVARGSKIFPTLGWLVVVLETNADMILLHPFLRKTINLPNPINLNEELVENGKTWLPNFDKAVLSADPCLSSDWVLMIIYDGIGKLAFARNGDKAWTGIDAPISCCSDIYYHDGQFYGIDYAGRIVACDVQGPNPSAGYVISRIPPDLGAMVGYKFYLAEWCGKLLVIHRFIDIRAEVKVFRVFEIDFADQGNWVEVTHMGNKAIFLGFNSSITVDASDFQKCKPNCLYFTDDVEQYYIDPRGGGRDMGIYNMADGSIEPHFEGESYSQITPPTWVQLKF</sequence>
<proteinExistence type="predicted"/>
<dbReference type="PANTHER" id="PTHR44259:SF108">
    <property type="entry name" value="F-BOX PROTEIN SKIP23-LIKE"/>
    <property type="match status" value="1"/>
</dbReference>
<dbReference type="Pfam" id="PF03478">
    <property type="entry name" value="Beta-prop_KIB1-4"/>
    <property type="match status" value="1"/>
</dbReference>
<dbReference type="InterPro" id="IPR050942">
    <property type="entry name" value="F-box_BR-signaling"/>
</dbReference>
<dbReference type="InterPro" id="IPR005174">
    <property type="entry name" value="KIB1-4_b-propeller"/>
</dbReference>
<evidence type="ECO:0000259" key="1">
    <source>
        <dbReference type="Pfam" id="PF03478"/>
    </source>
</evidence>
<evidence type="ECO:0000313" key="3">
    <source>
        <dbReference type="Proteomes" id="UP001370490"/>
    </source>
</evidence>
<gene>
    <name evidence="2" type="ORF">RJ641_026259</name>
</gene>
<name>A0AAN8WB99_9MAGN</name>